<feature type="compositionally biased region" description="Low complexity" evidence="4">
    <location>
        <begin position="15"/>
        <end position="34"/>
    </location>
</feature>
<feature type="domain" description="Large ribosomal subunit protein uL15/eL18" evidence="5">
    <location>
        <begin position="219"/>
        <end position="303"/>
    </location>
</feature>
<gene>
    <name evidence="6" type="ORF">OT_ostta17g02240</name>
</gene>
<feature type="compositionally biased region" description="Gly residues" evidence="4">
    <location>
        <begin position="185"/>
        <end position="195"/>
    </location>
</feature>
<feature type="region of interest" description="Disordered" evidence="4">
    <location>
        <begin position="321"/>
        <end position="355"/>
    </location>
</feature>
<dbReference type="GO" id="GO:0006412">
    <property type="term" value="P:translation"/>
    <property type="evidence" value="ECO:0007669"/>
    <property type="project" value="InterPro"/>
</dbReference>
<dbReference type="InParanoid" id="Q00T37"/>
<keyword evidence="7" id="KW-1185">Reference proteome</keyword>
<proteinExistence type="inferred from homology"/>
<feature type="compositionally biased region" description="Acidic residues" evidence="4">
    <location>
        <begin position="102"/>
        <end position="116"/>
    </location>
</feature>
<dbReference type="GeneID" id="9831238"/>
<protein>
    <submittedName>
        <fullName evidence="6">Ribosomal protein L15, bacterial-type</fullName>
    </submittedName>
</protein>
<sequence length="355" mass="37228">MSRAIERAIARAGRFGRRAGAGAVTTTTTDATRAWSPVVERSDAPGRRTSSSPARDGGVARAARARWTSARACAWGVGATRGFAASGTARDGGGSGDGGSGDGDDGGSGDGTDWDGLFDDDAWYERGITVRGGSAIDHASGGALALNALRDADGARKARKRVGRGIGSGKGKTSGRGHKGAKSRSGGGPRLGFEGGQTPLRLTLPKRGAHNPHRMTFDVVNLATLREYVEAGRFGEYDGDNPRTLTMKDFVDAGLSNKKIKHGIKLLAGGVDADEAFIKVRLEVSRASTKAKEIVERAGGSVTKVHYNRLGLRALLHPHKFPRGLPKPARTPPRLRKFVDREGTLPAPAQMETSA</sequence>
<name>Q00T37_OSTTA</name>
<evidence type="ECO:0000256" key="3">
    <source>
        <dbReference type="ARBA" id="ARBA00023274"/>
    </source>
</evidence>
<feature type="region of interest" description="Disordered" evidence="4">
    <location>
        <begin position="85"/>
        <end position="116"/>
    </location>
</feature>
<comment type="similarity">
    <text evidence="1">Belongs to the universal ribosomal protein uL15 family.</text>
</comment>
<reference evidence="6 7" key="2">
    <citation type="journal article" date="2014" name="BMC Genomics">
        <title>An improved genome of the model marine alga Ostreococcus tauri unfolds by assessing Illumina de novo assemblies.</title>
        <authorList>
            <person name="Blanc-Mathieu R."/>
            <person name="Verhelst B."/>
            <person name="Derelle E."/>
            <person name="Rombauts S."/>
            <person name="Bouget F.Y."/>
            <person name="Carre I."/>
            <person name="Chateau A."/>
            <person name="Eyre-Walker A."/>
            <person name="Grimsley N."/>
            <person name="Moreau H."/>
            <person name="Piegu B."/>
            <person name="Rivals E."/>
            <person name="Schackwitz W."/>
            <person name="Van de Peer Y."/>
            <person name="Piganeau G."/>
        </authorList>
    </citation>
    <scope>NUCLEOTIDE SEQUENCE [LARGE SCALE GENOMIC DNA]</scope>
    <source>
        <strain evidence="7">OTTH 0595 / CCAP 157/2 / RCC745</strain>
    </source>
</reference>
<dbReference type="HAMAP" id="MF_01341">
    <property type="entry name" value="Ribosomal_uL15"/>
    <property type="match status" value="1"/>
</dbReference>
<dbReference type="SUPFAM" id="SSF52080">
    <property type="entry name" value="Ribosomal proteins L15p and L18e"/>
    <property type="match status" value="1"/>
</dbReference>
<dbReference type="FunCoup" id="Q00T37">
    <property type="interactions" value="1529"/>
</dbReference>
<dbReference type="Pfam" id="PF00828">
    <property type="entry name" value="Ribosomal_L27A"/>
    <property type="match status" value="1"/>
</dbReference>
<reference evidence="7" key="1">
    <citation type="journal article" date="2006" name="Proc. Natl. Acad. Sci. U.S.A.">
        <title>Genome analysis of the smallest free-living eukaryote Ostreococcus tauri unveils many unique features.</title>
        <authorList>
            <person name="Derelle E."/>
            <person name="Ferraz C."/>
            <person name="Rombauts S."/>
            <person name="Rouze P."/>
            <person name="Worden A.Z."/>
            <person name="Robbens S."/>
            <person name="Partensky F."/>
            <person name="Degroeve S."/>
            <person name="Echeynie S."/>
            <person name="Cooke R."/>
            <person name="Saeys Y."/>
            <person name="Wuyts J."/>
            <person name="Jabbari K."/>
            <person name="Bowler C."/>
            <person name="Panaud O."/>
            <person name="Piegu B."/>
            <person name="Ball S.G."/>
            <person name="Ral J.-P."/>
            <person name="Bouget F.-Y."/>
            <person name="Piganeau G."/>
            <person name="De Baets B."/>
            <person name="Picard A."/>
            <person name="Delseny M."/>
            <person name="Demaille J."/>
            <person name="Van de Peer Y."/>
            <person name="Moreau H."/>
        </authorList>
    </citation>
    <scope>NUCLEOTIDE SEQUENCE [LARGE SCALE GENOMIC DNA]</scope>
    <source>
        <strain evidence="7">OTTH 0595 / CCAP 157/2 / RCC745</strain>
    </source>
</reference>
<dbReference type="InterPro" id="IPR005749">
    <property type="entry name" value="Ribosomal_uL15_bac-type"/>
</dbReference>
<dbReference type="AlphaFoldDB" id="Q00T37"/>
<dbReference type="OrthoDB" id="361383at2759"/>
<dbReference type="PANTHER" id="PTHR12934:SF11">
    <property type="entry name" value="LARGE RIBOSOMAL SUBUNIT PROTEIN UL15M"/>
    <property type="match status" value="1"/>
</dbReference>
<dbReference type="NCBIfam" id="TIGR01071">
    <property type="entry name" value="rplO_bact"/>
    <property type="match status" value="1"/>
</dbReference>
<dbReference type="InterPro" id="IPR021131">
    <property type="entry name" value="Ribosomal_uL15/eL18"/>
</dbReference>
<feature type="region of interest" description="Disordered" evidence="4">
    <location>
        <begin position="15"/>
        <end position="62"/>
    </location>
</feature>
<accession>Q00T37</accession>
<dbReference type="Gene3D" id="3.100.10.10">
    <property type="match status" value="1"/>
</dbReference>
<feature type="compositionally biased region" description="Basic residues" evidence="4">
    <location>
        <begin position="173"/>
        <end position="182"/>
    </location>
</feature>
<dbReference type="KEGG" id="ota:OT_ostta17g02240"/>
<keyword evidence="2 6" id="KW-0689">Ribosomal protein</keyword>
<comment type="caution">
    <text evidence="6">The sequence shown here is derived from an EMBL/GenBank/DDBJ whole genome shotgun (WGS) entry which is preliminary data.</text>
</comment>
<dbReference type="STRING" id="70448.Q00T37"/>
<evidence type="ECO:0000313" key="6">
    <source>
        <dbReference type="EMBL" id="CAL57979.1"/>
    </source>
</evidence>
<feature type="compositionally biased region" description="Gly residues" evidence="4">
    <location>
        <begin position="90"/>
        <end position="101"/>
    </location>
</feature>
<dbReference type="EMBL" id="CAID01000017">
    <property type="protein sequence ID" value="CAL57979.1"/>
    <property type="molecule type" value="Genomic_DNA"/>
</dbReference>
<keyword evidence="3" id="KW-0687">Ribonucleoprotein</keyword>
<dbReference type="RefSeq" id="XP_003084012.1">
    <property type="nucleotide sequence ID" value="XM_003083964.1"/>
</dbReference>
<dbReference type="InterPro" id="IPR036227">
    <property type="entry name" value="Ribosomal_uL15/eL18_sf"/>
</dbReference>
<dbReference type="GO" id="GO:0005762">
    <property type="term" value="C:mitochondrial large ribosomal subunit"/>
    <property type="evidence" value="ECO:0007669"/>
    <property type="project" value="TreeGrafter"/>
</dbReference>
<evidence type="ECO:0000259" key="5">
    <source>
        <dbReference type="Pfam" id="PF00828"/>
    </source>
</evidence>
<evidence type="ECO:0000313" key="7">
    <source>
        <dbReference type="Proteomes" id="UP000009170"/>
    </source>
</evidence>
<dbReference type="InterPro" id="IPR030878">
    <property type="entry name" value="Ribosomal_uL15"/>
</dbReference>
<feature type="region of interest" description="Disordered" evidence="4">
    <location>
        <begin position="155"/>
        <end position="199"/>
    </location>
</feature>
<evidence type="ECO:0000256" key="1">
    <source>
        <dbReference type="ARBA" id="ARBA00007320"/>
    </source>
</evidence>
<dbReference type="Proteomes" id="UP000009170">
    <property type="component" value="Unassembled WGS sequence"/>
</dbReference>
<evidence type="ECO:0000256" key="2">
    <source>
        <dbReference type="ARBA" id="ARBA00022980"/>
    </source>
</evidence>
<evidence type="ECO:0000256" key="4">
    <source>
        <dbReference type="SAM" id="MobiDB-lite"/>
    </source>
</evidence>
<organism evidence="6 7">
    <name type="scientific">Ostreococcus tauri</name>
    <name type="common">Marine green alga</name>
    <dbReference type="NCBI Taxonomy" id="70448"/>
    <lineage>
        <taxon>Eukaryota</taxon>
        <taxon>Viridiplantae</taxon>
        <taxon>Chlorophyta</taxon>
        <taxon>Mamiellophyceae</taxon>
        <taxon>Mamiellales</taxon>
        <taxon>Bathycoccaceae</taxon>
        <taxon>Ostreococcus</taxon>
    </lineage>
</organism>
<dbReference type="PANTHER" id="PTHR12934">
    <property type="entry name" value="50S RIBOSOMAL PROTEIN L15"/>
    <property type="match status" value="1"/>
</dbReference>
<dbReference type="GO" id="GO:0003735">
    <property type="term" value="F:structural constituent of ribosome"/>
    <property type="evidence" value="ECO:0007669"/>
    <property type="project" value="InterPro"/>
</dbReference>